<feature type="region of interest" description="Disordered" evidence="1">
    <location>
        <begin position="1"/>
        <end position="28"/>
    </location>
</feature>
<keyword evidence="3" id="KW-1185">Reference proteome</keyword>
<dbReference type="EMBL" id="CACRXK020004806">
    <property type="protein sequence ID" value="CAB4004091.1"/>
    <property type="molecule type" value="Genomic_DNA"/>
</dbReference>
<evidence type="ECO:0000313" key="2">
    <source>
        <dbReference type="EMBL" id="CAB4004091.1"/>
    </source>
</evidence>
<reference evidence="2" key="1">
    <citation type="submission" date="2020-04" db="EMBL/GenBank/DDBJ databases">
        <authorList>
            <person name="Alioto T."/>
            <person name="Alioto T."/>
            <person name="Gomez Garrido J."/>
        </authorList>
    </citation>
    <scope>NUCLEOTIDE SEQUENCE</scope>
    <source>
        <strain evidence="2">A484AB</strain>
    </source>
</reference>
<feature type="compositionally biased region" description="Basic and acidic residues" evidence="1">
    <location>
        <begin position="8"/>
        <end position="19"/>
    </location>
</feature>
<dbReference type="Proteomes" id="UP001152795">
    <property type="component" value="Unassembled WGS sequence"/>
</dbReference>
<proteinExistence type="predicted"/>
<accession>A0A7D9E934</accession>
<protein>
    <submittedName>
        <fullName evidence="2">Uncharacterized protein</fullName>
    </submittedName>
</protein>
<name>A0A7D9E934_PARCT</name>
<evidence type="ECO:0000313" key="3">
    <source>
        <dbReference type="Proteomes" id="UP001152795"/>
    </source>
</evidence>
<gene>
    <name evidence="2" type="ORF">PACLA_8A037491</name>
</gene>
<comment type="caution">
    <text evidence="2">The sequence shown here is derived from an EMBL/GenBank/DDBJ whole genome shotgun (WGS) entry which is preliminary data.</text>
</comment>
<organism evidence="2 3">
    <name type="scientific">Paramuricea clavata</name>
    <name type="common">Red gorgonian</name>
    <name type="synonym">Violescent sea-whip</name>
    <dbReference type="NCBI Taxonomy" id="317549"/>
    <lineage>
        <taxon>Eukaryota</taxon>
        <taxon>Metazoa</taxon>
        <taxon>Cnidaria</taxon>
        <taxon>Anthozoa</taxon>
        <taxon>Octocorallia</taxon>
        <taxon>Malacalcyonacea</taxon>
        <taxon>Plexauridae</taxon>
        <taxon>Paramuricea</taxon>
    </lineage>
</organism>
<sequence length="109" mass="12802">MQTKLSRHPAEESYRESPQRSHNSRHRNCEKEYKLLQFIWKLDKVKKKTPLFLTPRPQHGVPPARADDLASYEGTLELLRQELLQKQKHESPLQGVVRIRHSRISAGCH</sequence>
<evidence type="ECO:0000256" key="1">
    <source>
        <dbReference type="SAM" id="MobiDB-lite"/>
    </source>
</evidence>
<dbReference type="AlphaFoldDB" id="A0A7D9E934"/>